<evidence type="ECO:0000313" key="1">
    <source>
        <dbReference type="EMBL" id="SUZ86469.1"/>
    </source>
</evidence>
<dbReference type="AlphaFoldDB" id="A0A381R6R8"/>
<dbReference type="EMBL" id="UINC01001682">
    <property type="protein sequence ID" value="SUZ86469.1"/>
    <property type="molecule type" value="Genomic_DNA"/>
</dbReference>
<proteinExistence type="predicted"/>
<accession>A0A381R6R8</accession>
<gene>
    <name evidence="1" type="ORF">METZ01_LOCUS39323</name>
</gene>
<name>A0A381R6R8_9ZZZZ</name>
<evidence type="ECO:0008006" key="2">
    <source>
        <dbReference type="Google" id="ProtNLM"/>
    </source>
</evidence>
<reference evidence="1" key="1">
    <citation type="submission" date="2018-05" db="EMBL/GenBank/DDBJ databases">
        <authorList>
            <person name="Lanie J.A."/>
            <person name="Ng W.-L."/>
            <person name="Kazmierczak K.M."/>
            <person name="Andrzejewski T.M."/>
            <person name="Davidsen T.M."/>
            <person name="Wayne K.J."/>
            <person name="Tettelin H."/>
            <person name="Glass J.I."/>
            <person name="Rusch D."/>
            <person name="Podicherti R."/>
            <person name="Tsui H.-C.T."/>
            <person name="Winkler M.E."/>
        </authorList>
    </citation>
    <scope>NUCLEOTIDE SEQUENCE</scope>
</reference>
<feature type="non-terminal residue" evidence="1">
    <location>
        <position position="1"/>
    </location>
</feature>
<protein>
    <recommendedName>
        <fullName evidence="2">DUF5723 domain-containing protein</fullName>
    </recommendedName>
</protein>
<organism evidence="1">
    <name type="scientific">marine metagenome</name>
    <dbReference type="NCBI Taxonomy" id="408172"/>
    <lineage>
        <taxon>unclassified sequences</taxon>
        <taxon>metagenomes</taxon>
        <taxon>ecological metagenomes</taxon>
    </lineage>
</organism>
<sequence>VKIYIYIIILIGQLSGAQNWAPHSANLLTEKRWEMGFFQPLRYGYTETLEVSLHPLLFFVMPNLSVKIPHQNMGNWSTASRHSLLYPTPLLNMLSKGTKIGNNIASLISPNFLIPPMVGISNDWLMSRSLAFADITLHGGIDLGIVFGELDERSSIDLPLVYHRLGVYYNTWGLDLGVDIIKHLTKRLGIHTDFDLRLLPGLSGSYDVEHKLLLVWTKSEGVQFCTGYKFVYGQFPYGDETRFLPYVPLTETWIPMVELQVAGNRKKP</sequence>